<dbReference type="EMBL" id="JACHEH010000007">
    <property type="protein sequence ID" value="MBB6169357.1"/>
    <property type="molecule type" value="Genomic_DNA"/>
</dbReference>
<proteinExistence type="inferred from homology"/>
<dbReference type="GO" id="GO:0043565">
    <property type="term" value="F:sequence-specific DNA binding"/>
    <property type="evidence" value="ECO:0007669"/>
    <property type="project" value="TreeGrafter"/>
</dbReference>
<comment type="caution">
    <text evidence="6">The sequence shown here is derived from an EMBL/GenBank/DDBJ whole genome shotgun (WGS) entry which is preliminary data.</text>
</comment>
<accession>A0A841KA37</accession>
<evidence type="ECO:0000256" key="3">
    <source>
        <dbReference type="ARBA" id="ARBA00023125"/>
    </source>
</evidence>
<dbReference type="AlphaFoldDB" id="A0A841KA37"/>
<dbReference type="PANTHER" id="PTHR30427">
    <property type="entry name" value="TRANSCRIPTIONAL ACTIVATOR PROTEIN LYSR"/>
    <property type="match status" value="1"/>
</dbReference>
<evidence type="ECO:0000256" key="4">
    <source>
        <dbReference type="ARBA" id="ARBA00023163"/>
    </source>
</evidence>
<dbReference type="InterPro" id="IPR036390">
    <property type="entry name" value="WH_DNA-bd_sf"/>
</dbReference>
<dbReference type="SUPFAM" id="SSF53850">
    <property type="entry name" value="Periplasmic binding protein-like II"/>
    <property type="match status" value="1"/>
</dbReference>
<protein>
    <submittedName>
        <fullName evidence="6">DNA-binding transcriptional LysR family regulator</fullName>
    </submittedName>
</protein>
<evidence type="ECO:0000256" key="1">
    <source>
        <dbReference type="ARBA" id="ARBA00009437"/>
    </source>
</evidence>
<dbReference type="InterPro" id="IPR005119">
    <property type="entry name" value="LysR_subst-bd"/>
</dbReference>
<dbReference type="Pfam" id="PF00126">
    <property type="entry name" value="HTH_1"/>
    <property type="match status" value="1"/>
</dbReference>
<dbReference type="PROSITE" id="PS50931">
    <property type="entry name" value="HTH_LYSR"/>
    <property type="match status" value="1"/>
</dbReference>
<dbReference type="InterPro" id="IPR036388">
    <property type="entry name" value="WH-like_DNA-bd_sf"/>
</dbReference>
<gene>
    <name evidence="6" type="ORF">HNQ73_002999</name>
</gene>
<dbReference type="GO" id="GO:0003700">
    <property type="term" value="F:DNA-binding transcription factor activity"/>
    <property type="evidence" value="ECO:0007669"/>
    <property type="project" value="InterPro"/>
</dbReference>
<sequence>MPSEDSESRSSRPSLRELEVLHALIATGKTTAAGQRLGISQPAVSRAVAALEERVGRVLFSREGGRLVPTADALALEAEAAPILAGLARLENWPRAPRTQSVLRVSAAPTVAHYFLAPILARFVAVEPETRVVVEIGRGGDVLAAVAAGDVDVGIGMLETPVSHLGVRAEPFRRSKAACIMWPGHRLAELSVVRPADIGSEEPFIVVTRRFAARALLDRAFADVGIEPRIVAEATTSTFVTEMVRCRAGISVLNPFPMSLSDDASVVYRPFLPEITYEMAFLLPATGAAPPAARRFVDFVRAEQPDDPFTVAVR</sequence>
<name>A0A841KA37_9HYPH</name>
<keyword evidence="2" id="KW-0805">Transcription regulation</keyword>
<dbReference type="RefSeq" id="WP_183335674.1">
    <property type="nucleotide sequence ID" value="NZ_BMHX01000007.1"/>
</dbReference>
<organism evidence="6 7">
    <name type="scientific">Chelatococcus composti</name>
    <dbReference type="NCBI Taxonomy" id="1743235"/>
    <lineage>
        <taxon>Bacteria</taxon>
        <taxon>Pseudomonadati</taxon>
        <taxon>Pseudomonadota</taxon>
        <taxon>Alphaproteobacteria</taxon>
        <taxon>Hyphomicrobiales</taxon>
        <taxon>Chelatococcaceae</taxon>
        <taxon>Chelatococcus</taxon>
    </lineage>
</organism>
<dbReference type="Pfam" id="PF03466">
    <property type="entry name" value="LysR_substrate"/>
    <property type="match status" value="1"/>
</dbReference>
<reference evidence="6 7" key="1">
    <citation type="submission" date="2020-08" db="EMBL/GenBank/DDBJ databases">
        <title>Genomic Encyclopedia of Type Strains, Phase IV (KMG-IV): sequencing the most valuable type-strain genomes for metagenomic binning, comparative biology and taxonomic classification.</title>
        <authorList>
            <person name="Goeker M."/>
        </authorList>
    </citation>
    <scope>NUCLEOTIDE SEQUENCE [LARGE SCALE GENOMIC DNA]</scope>
    <source>
        <strain evidence="6 7">DSM 101465</strain>
    </source>
</reference>
<evidence type="ECO:0000259" key="5">
    <source>
        <dbReference type="PROSITE" id="PS50931"/>
    </source>
</evidence>
<dbReference type="Gene3D" id="1.10.10.10">
    <property type="entry name" value="Winged helix-like DNA-binding domain superfamily/Winged helix DNA-binding domain"/>
    <property type="match status" value="1"/>
</dbReference>
<keyword evidence="3 6" id="KW-0238">DNA-binding</keyword>
<dbReference type="Proteomes" id="UP000588017">
    <property type="component" value="Unassembled WGS sequence"/>
</dbReference>
<comment type="similarity">
    <text evidence="1">Belongs to the LysR transcriptional regulatory family.</text>
</comment>
<evidence type="ECO:0000256" key="2">
    <source>
        <dbReference type="ARBA" id="ARBA00023015"/>
    </source>
</evidence>
<keyword evidence="4" id="KW-0804">Transcription</keyword>
<feature type="domain" description="HTH lysR-type" evidence="5">
    <location>
        <begin position="13"/>
        <end position="70"/>
    </location>
</feature>
<dbReference type="SUPFAM" id="SSF46785">
    <property type="entry name" value="Winged helix' DNA-binding domain"/>
    <property type="match status" value="1"/>
</dbReference>
<evidence type="ECO:0000313" key="7">
    <source>
        <dbReference type="Proteomes" id="UP000588017"/>
    </source>
</evidence>
<dbReference type="GO" id="GO:0010628">
    <property type="term" value="P:positive regulation of gene expression"/>
    <property type="evidence" value="ECO:0007669"/>
    <property type="project" value="TreeGrafter"/>
</dbReference>
<keyword evidence="7" id="KW-1185">Reference proteome</keyword>
<dbReference type="PANTHER" id="PTHR30427:SF1">
    <property type="entry name" value="TRANSCRIPTIONAL ACTIVATOR PROTEIN LYSR"/>
    <property type="match status" value="1"/>
</dbReference>
<evidence type="ECO:0000313" key="6">
    <source>
        <dbReference type="EMBL" id="MBB6169357.1"/>
    </source>
</evidence>
<dbReference type="Gene3D" id="3.40.190.290">
    <property type="match status" value="1"/>
</dbReference>
<dbReference type="InterPro" id="IPR000847">
    <property type="entry name" value="LysR_HTH_N"/>
</dbReference>
<dbReference type="PRINTS" id="PR00039">
    <property type="entry name" value="HTHLYSR"/>
</dbReference>